<dbReference type="Gene3D" id="3.40.50.10490">
    <property type="entry name" value="Glucose-6-phosphate isomerase like protein, domain 1"/>
    <property type="match status" value="1"/>
</dbReference>
<evidence type="ECO:0000313" key="9">
    <source>
        <dbReference type="Proteomes" id="UP000190130"/>
    </source>
</evidence>
<dbReference type="GO" id="GO:1901135">
    <property type="term" value="P:carbohydrate derivative metabolic process"/>
    <property type="evidence" value="ECO:0007669"/>
    <property type="project" value="InterPro"/>
</dbReference>
<dbReference type="InterPro" id="IPR046348">
    <property type="entry name" value="SIS_dom_sf"/>
</dbReference>
<accession>A0A0Q3KNC0</accession>
<evidence type="ECO:0000256" key="2">
    <source>
        <dbReference type="ARBA" id="ARBA00023125"/>
    </source>
</evidence>
<evidence type="ECO:0000259" key="5">
    <source>
        <dbReference type="PROSITE" id="PS51464"/>
    </source>
</evidence>
<dbReference type="InterPro" id="IPR000281">
    <property type="entry name" value="HTH_RpiR"/>
</dbReference>
<dbReference type="PROSITE" id="PS51464">
    <property type="entry name" value="SIS"/>
    <property type="match status" value="1"/>
</dbReference>
<dbReference type="SUPFAM" id="SSF53697">
    <property type="entry name" value="SIS domain"/>
    <property type="match status" value="1"/>
</dbReference>
<dbReference type="Pfam" id="PF01380">
    <property type="entry name" value="SIS"/>
    <property type="match status" value="1"/>
</dbReference>
<keyword evidence="3" id="KW-0804">Transcription</keyword>
<reference evidence="7 9" key="2">
    <citation type="submission" date="2017-02" db="EMBL/GenBank/DDBJ databases">
        <authorList>
            <person name="Peterson S.W."/>
        </authorList>
    </citation>
    <scope>NUCLEOTIDE SEQUENCE [LARGE SCALE GENOMIC DNA]</scope>
    <source>
        <strain evidence="7 9">DSM 9653</strain>
    </source>
</reference>
<dbReference type="GO" id="GO:0003700">
    <property type="term" value="F:DNA-binding transcription factor activity"/>
    <property type="evidence" value="ECO:0007669"/>
    <property type="project" value="InterPro"/>
</dbReference>
<dbReference type="Proteomes" id="UP000051562">
    <property type="component" value="Unassembled WGS sequence"/>
</dbReference>
<dbReference type="OrthoDB" id="9814676at2"/>
<dbReference type="InterPro" id="IPR001347">
    <property type="entry name" value="SIS_dom"/>
</dbReference>
<dbReference type="PANTHER" id="PTHR30514">
    <property type="entry name" value="GLUCOKINASE"/>
    <property type="match status" value="1"/>
</dbReference>
<dbReference type="GO" id="GO:0097367">
    <property type="term" value="F:carbohydrate derivative binding"/>
    <property type="evidence" value="ECO:0007669"/>
    <property type="project" value="InterPro"/>
</dbReference>
<dbReference type="CDD" id="cd05013">
    <property type="entry name" value="SIS_RpiR"/>
    <property type="match status" value="1"/>
</dbReference>
<dbReference type="SUPFAM" id="SSF46689">
    <property type="entry name" value="Homeodomain-like"/>
    <property type="match status" value="1"/>
</dbReference>
<organism evidence="6 8">
    <name type="scientific">Bosea thiooxidans</name>
    <dbReference type="NCBI Taxonomy" id="53254"/>
    <lineage>
        <taxon>Bacteria</taxon>
        <taxon>Pseudomonadati</taxon>
        <taxon>Pseudomonadota</taxon>
        <taxon>Alphaproteobacteria</taxon>
        <taxon>Hyphomicrobiales</taxon>
        <taxon>Boseaceae</taxon>
        <taxon>Bosea</taxon>
    </lineage>
</organism>
<protein>
    <submittedName>
        <fullName evidence="7">Transcriptional regulator, RpiR family</fullName>
    </submittedName>
</protein>
<dbReference type="PROSITE" id="PS51071">
    <property type="entry name" value="HTH_RPIR"/>
    <property type="match status" value="1"/>
</dbReference>
<dbReference type="EMBL" id="LMAR01000026">
    <property type="protein sequence ID" value="KQK31179.1"/>
    <property type="molecule type" value="Genomic_DNA"/>
</dbReference>
<dbReference type="EMBL" id="FUYX01000003">
    <property type="protein sequence ID" value="SKB62212.1"/>
    <property type="molecule type" value="Genomic_DNA"/>
</dbReference>
<gene>
    <name evidence="6" type="ORF">ARD30_10115</name>
    <name evidence="7" type="ORF">SAMN05660750_01585</name>
</gene>
<dbReference type="RefSeq" id="WP_055727463.1">
    <property type="nucleotide sequence ID" value="NZ_FUYX01000003.1"/>
</dbReference>
<proteinExistence type="predicted"/>
<dbReference type="InterPro" id="IPR035472">
    <property type="entry name" value="RpiR-like_SIS"/>
</dbReference>
<dbReference type="InterPro" id="IPR009057">
    <property type="entry name" value="Homeodomain-like_sf"/>
</dbReference>
<dbReference type="Pfam" id="PF01418">
    <property type="entry name" value="HTH_6"/>
    <property type="match status" value="1"/>
</dbReference>
<dbReference type="InterPro" id="IPR047640">
    <property type="entry name" value="RpiR-like"/>
</dbReference>
<dbReference type="Gene3D" id="1.10.10.10">
    <property type="entry name" value="Winged helix-like DNA-binding domain superfamily/Winged helix DNA-binding domain"/>
    <property type="match status" value="1"/>
</dbReference>
<evidence type="ECO:0000313" key="6">
    <source>
        <dbReference type="EMBL" id="KQK31179.1"/>
    </source>
</evidence>
<evidence type="ECO:0000256" key="3">
    <source>
        <dbReference type="ARBA" id="ARBA00023163"/>
    </source>
</evidence>
<feature type="domain" description="HTH rpiR-type" evidence="4">
    <location>
        <begin position="9"/>
        <end position="85"/>
    </location>
</feature>
<reference evidence="6 8" key="1">
    <citation type="submission" date="2015-10" db="EMBL/GenBank/DDBJ databases">
        <title>Draft genome of Bosea thiooxidans.</title>
        <authorList>
            <person name="Wang X."/>
        </authorList>
    </citation>
    <scope>NUCLEOTIDE SEQUENCE [LARGE SCALE GENOMIC DNA]</scope>
    <source>
        <strain evidence="6 8">CGMCC 9174</strain>
    </source>
</reference>
<evidence type="ECO:0000313" key="7">
    <source>
        <dbReference type="EMBL" id="SKB62212.1"/>
    </source>
</evidence>
<sequence length="290" mass="30683">MIHALKPTTDLANRIARIYPSLSNGHRRIADHVLGFPLESATASIEVLAERSGASNATVTRFVRALGYASYGEFRVALSDALRLAMQPVDDFADARAMTESASGTFIAALKMQRANIEEAMAALDPASIAGLVAAILGARRIFIIASGASHHVASFIEDGLALYCEADVVFATARGGPERAFRHLNAAGPGDLTIAISVPRYSRTTVQLASHSREKGATVVALTDGPTSPLAPIADFALFAPARSPLLPNSPTAVFALADALITAIARERPDAVEALKDLSRSLLWTFQH</sequence>
<dbReference type="AlphaFoldDB" id="A0A0Q3KNC0"/>
<dbReference type="Proteomes" id="UP000190130">
    <property type="component" value="Unassembled WGS sequence"/>
</dbReference>
<dbReference type="InterPro" id="IPR036388">
    <property type="entry name" value="WH-like_DNA-bd_sf"/>
</dbReference>
<evidence type="ECO:0000256" key="1">
    <source>
        <dbReference type="ARBA" id="ARBA00023015"/>
    </source>
</evidence>
<evidence type="ECO:0000313" key="8">
    <source>
        <dbReference type="Proteomes" id="UP000051562"/>
    </source>
</evidence>
<evidence type="ECO:0000259" key="4">
    <source>
        <dbReference type="PROSITE" id="PS51071"/>
    </source>
</evidence>
<dbReference type="STRING" id="53254.SAMN05660750_01585"/>
<name>A0A0Q3KNC0_9HYPH</name>
<keyword evidence="1" id="KW-0805">Transcription regulation</keyword>
<feature type="domain" description="SIS" evidence="5">
    <location>
        <begin position="132"/>
        <end position="272"/>
    </location>
</feature>
<keyword evidence="8" id="KW-1185">Reference proteome</keyword>
<dbReference type="GO" id="GO:0003677">
    <property type="term" value="F:DNA binding"/>
    <property type="evidence" value="ECO:0007669"/>
    <property type="project" value="UniProtKB-KW"/>
</dbReference>
<keyword evidence="2" id="KW-0238">DNA-binding</keyword>